<evidence type="ECO:0008006" key="3">
    <source>
        <dbReference type="Google" id="ProtNLM"/>
    </source>
</evidence>
<dbReference type="OrthoDB" id="2919154at2759"/>
<proteinExistence type="predicted"/>
<dbReference type="InParanoid" id="A0A369K0C9"/>
<reference evidence="1" key="1">
    <citation type="submission" date="2018-04" db="EMBL/GenBank/DDBJ databases">
        <title>Whole genome sequencing of Hypsizygus marmoreus.</title>
        <authorList>
            <person name="Choi I.-G."/>
            <person name="Min B."/>
            <person name="Kim J.-G."/>
            <person name="Kim S."/>
            <person name="Oh Y.-L."/>
            <person name="Kong W.-S."/>
            <person name="Park H."/>
            <person name="Jeong J."/>
            <person name="Song E.-S."/>
        </authorList>
    </citation>
    <scope>NUCLEOTIDE SEQUENCE [LARGE SCALE GENOMIC DNA]</scope>
    <source>
        <strain evidence="1">51987-8</strain>
    </source>
</reference>
<dbReference type="Proteomes" id="UP000076154">
    <property type="component" value="Unassembled WGS sequence"/>
</dbReference>
<comment type="caution">
    <text evidence="1">The sequence shown here is derived from an EMBL/GenBank/DDBJ whole genome shotgun (WGS) entry which is preliminary data.</text>
</comment>
<dbReference type="AlphaFoldDB" id="A0A369K0C9"/>
<protein>
    <recommendedName>
        <fullName evidence="3">F-box domain-containing protein</fullName>
    </recommendedName>
</protein>
<keyword evidence="2" id="KW-1185">Reference proteome</keyword>
<gene>
    <name evidence="1" type="ORF">Hypma_005149</name>
</gene>
<sequence length="463" mass="52527">MSFPSEVPPEITDAIIDELRDDSIALAHCSLVSYQFLARSQTYLYARITIEFDRQGYLQPHPVQRFLQVLTPHLARCIHHLTLLNYVEQDWNSSLDGTASDCGDQFLAVLFRQVGRLNSFTLIVAPYGGAFGNGRLSDSLKSVIYTMIQDTRVSELTIDNTIDFPTIFLAFDCTYLRKLSFHQRLGSLRSVGEQDAVIIPSHAEAQDIGHLDSLEFDDASVINIEGLYSNMKLSRSRLTLSYLRELSVLGHEPSTVSLVAKIVSDTWIMLECLNWDYDQSYRYTDFRSESMALAFPPNPISLRLAFPHDSHKAEPTHLNWLLNGLQRTSRSSRRLEELVIVLNFGYSPSDNTTPDLWSECDVWAPAFDALLSGPQYPHLRRVSVFIDCDPPDDGHDLAVSYFANEAEQFRRKLPMLRDSGKLSVQWMMLVGYPIWPLSFALRAMKRGIEGGIIVDEEGEFVVE</sequence>
<evidence type="ECO:0000313" key="2">
    <source>
        <dbReference type="Proteomes" id="UP000076154"/>
    </source>
</evidence>
<accession>A0A369K0C9</accession>
<evidence type="ECO:0000313" key="1">
    <source>
        <dbReference type="EMBL" id="RDB26920.1"/>
    </source>
</evidence>
<dbReference type="EMBL" id="LUEZ02000021">
    <property type="protein sequence ID" value="RDB26920.1"/>
    <property type="molecule type" value="Genomic_DNA"/>
</dbReference>
<name>A0A369K0C9_HYPMA</name>
<organism evidence="1 2">
    <name type="scientific">Hypsizygus marmoreus</name>
    <name type="common">White beech mushroom</name>
    <name type="synonym">Agaricus marmoreus</name>
    <dbReference type="NCBI Taxonomy" id="39966"/>
    <lineage>
        <taxon>Eukaryota</taxon>
        <taxon>Fungi</taxon>
        <taxon>Dikarya</taxon>
        <taxon>Basidiomycota</taxon>
        <taxon>Agaricomycotina</taxon>
        <taxon>Agaricomycetes</taxon>
        <taxon>Agaricomycetidae</taxon>
        <taxon>Agaricales</taxon>
        <taxon>Tricholomatineae</taxon>
        <taxon>Lyophyllaceae</taxon>
        <taxon>Hypsizygus</taxon>
    </lineage>
</organism>